<accession>A0A0J6STS3</accession>
<keyword evidence="1" id="KW-0472">Membrane</keyword>
<keyword evidence="3" id="KW-1185">Reference proteome</keyword>
<evidence type="ECO:0000256" key="1">
    <source>
        <dbReference type="SAM" id="Phobius"/>
    </source>
</evidence>
<proteinExistence type="predicted"/>
<sequence length="131" mass="13822">MTLQPLLQASPVVQVHAAAAIAALVLGALKFGLRRGGARHRIAGRIWVGLMALVALSSFGISGLRQIGPFSWIHGLSVFTLGALVLAVVCARQRRIAAHRWAMIGLYLGALVITGLFTLLPGRIMGHVVLG</sequence>
<feature type="transmembrane region" description="Helical" evidence="1">
    <location>
        <begin position="45"/>
        <end position="64"/>
    </location>
</feature>
<dbReference type="Pfam" id="PF10067">
    <property type="entry name" value="DUF2306"/>
    <property type="match status" value="1"/>
</dbReference>
<dbReference type="PATRIC" id="fig|298794.3.peg.7008"/>
<evidence type="ECO:0000313" key="3">
    <source>
        <dbReference type="Proteomes" id="UP000035955"/>
    </source>
</evidence>
<keyword evidence="1" id="KW-1133">Transmembrane helix</keyword>
<feature type="transmembrane region" description="Helical" evidence="1">
    <location>
        <begin position="101"/>
        <end position="120"/>
    </location>
</feature>
<dbReference type="OrthoDB" id="9815686at2"/>
<name>A0A0J6STS3_9HYPH</name>
<feature type="transmembrane region" description="Helical" evidence="1">
    <location>
        <begin position="70"/>
        <end position="89"/>
    </location>
</feature>
<keyword evidence="1" id="KW-0812">Transmembrane</keyword>
<dbReference type="InterPro" id="IPR018750">
    <property type="entry name" value="DUF2306_membrane"/>
</dbReference>
<dbReference type="EMBL" id="LABY01000071">
    <property type="protein sequence ID" value="KMO38655.1"/>
    <property type="molecule type" value="Genomic_DNA"/>
</dbReference>
<protein>
    <submittedName>
        <fullName evidence="2">Membrane protein</fullName>
    </submittedName>
</protein>
<dbReference type="AlphaFoldDB" id="A0A0J6STS3"/>
<dbReference type="Proteomes" id="UP000035955">
    <property type="component" value="Unassembled WGS sequence"/>
</dbReference>
<evidence type="ECO:0000313" key="2">
    <source>
        <dbReference type="EMBL" id="KMO38655.1"/>
    </source>
</evidence>
<dbReference type="RefSeq" id="WP_048444359.1">
    <property type="nucleotide sequence ID" value="NZ_LABY01000071.1"/>
</dbReference>
<comment type="caution">
    <text evidence="2">The sequence shown here is derived from an EMBL/GenBank/DDBJ whole genome shotgun (WGS) entry which is preliminary data.</text>
</comment>
<gene>
    <name evidence="2" type="ORF">VQ02_11620</name>
</gene>
<organism evidence="2 3">
    <name type="scientific">Methylobacterium variabile</name>
    <dbReference type="NCBI Taxonomy" id="298794"/>
    <lineage>
        <taxon>Bacteria</taxon>
        <taxon>Pseudomonadati</taxon>
        <taxon>Pseudomonadota</taxon>
        <taxon>Alphaproteobacteria</taxon>
        <taxon>Hyphomicrobiales</taxon>
        <taxon>Methylobacteriaceae</taxon>
        <taxon>Methylobacterium</taxon>
    </lineage>
</organism>
<reference evidence="2 3" key="1">
    <citation type="submission" date="2015-03" db="EMBL/GenBank/DDBJ databases">
        <title>Genome sequencing of Methylobacterium variabile DSM 16961.</title>
        <authorList>
            <person name="Chaudhry V."/>
            <person name="Patil P.B."/>
        </authorList>
    </citation>
    <scope>NUCLEOTIDE SEQUENCE [LARGE SCALE GENOMIC DNA]</scope>
    <source>
        <strain evidence="2 3">DSM 16961</strain>
    </source>
</reference>
<feature type="transmembrane region" description="Helical" evidence="1">
    <location>
        <begin position="12"/>
        <end position="33"/>
    </location>
</feature>